<dbReference type="AlphaFoldDB" id="A0A0F9P2U7"/>
<comment type="caution">
    <text evidence="1">The sequence shown here is derived from an EMBL/GenBank/DDBJ whole genome shotgun (WGS) entry which is preliminary data.</text>
</comment>
<reference evidence="1" key="1">
    <citation type="journal article" date="2015" name="Nature">
        <title>Complex archaea that bridge the gap between prokaryotes and eukaryotes.</title>
        <authorList>
            <person name="Spang A."/>
            <person name="Saw J.H."/>
            <person name="Jorgensen S.L."/>
            <person name="Zaremba-Niedzwiedzka K."/>
            <person name="Martijn J."/>
            <person name="Lind A.E."/>
            <person name="van Eijk R."/>
            <person name="Schleper C."/>
            <person name="Guy L."/>
            <person name="Ettema T.J."/>
        </authorList>
    </citation>
    <scope>NUCLEOTIDE SEQUENCE</scope>
</reference>
<sequence length="53" mass="6258">MVAKCFEISWPDSLGKDYITDEIFWDFLEKMICREEVTVLDVTPKDEDNETLV</sequence>
<name>A0A0F9P2U7_9ZZZZ</name>
<gene>
    <name evidence="1" type="ORF">LCGC14_1188590</name>
</gene>
<protein>
    <submittedName>
        <fullName evidence="1">Uncharacterized protein</fullName>
    </submittedName>
</protein>
<evidence type="ECO:0000313" key="1">
    <source>
        <dbReference type="EMBL" id="KKM95400.1"/>
    </source>
</evidence>
<proteinExistence type="predicted"/>
<dbReference type="EMBL" id="LAZR01006012">
    <property type="protein sequence ID" value="KKM95400.1"/>
    <property type="molecule type" value="Genomic_DNA"/>
</dbReference>
<accession>A0A0F9P2U7</accession>
<organism evidence="1">
    <name type="scientific">marine sediment metagenome</name>
    <dbReference type="NCBI Taxonomy" id="412755"/>
    <lineage>
        <taxon>unclassified sequences</taxon>
        <taxon>metagenomes</taxon>
        <taxon>ecological metagenomes</taxon>
    </lineage>
</organism>